<keyword evidence="3" id="KW-1185">Reference proteome</keyword>
<dbReference type="PANTHER" id="PTHR14905:SF7">
    <property type="entry name" value="VON WILLEBRAND FACTOR A DOMAIN-CONTAINING PROTEIN 7"/>
    <property type="match status" value="1"/>
</dbReference>
<dbReference type="InterPro" id="IPR056862">
    <property type="entry name" value="VWA7_N"/>
</dbReference>
<dbReference type="OrthoDB" id="301415at2759"/>
<accession>A0A3M7SEE0</accession>
<dbReference type="EMBL" id="REGN01001539">
    <property type="protein sequence ID" value="RNA34007.1"/>
    <property type="molecule type" value="Genomic_DNA"/>
</dbReference>
<dbReference type="Proteomes" id="UP000276133">
    <property type="component" value="Unassembled WGS sequence"/>
</dbReference>
<proteinExistence type="predicted"/>
<dbReference type="AlphaFoldDB" id="A0A3M7SEE0"/>
<feature type="domain" description="VWA7 N-terminal" evidence="1">
    <location>
        <begin position="64"/>
        <end position="183"/>
    </location>
</feature>
<sequence>MNIITYVLISLSFLQYRECFFPNDFPRAFFADLLFSNYDGKNSMSHLEMSKRAIFDFIIETLESMDSSKTADTIKEILDSNEETDLNKDTINNPLFHFDAELLKKTNDRLIKQKDEIISSLKLDEYEEARQNIGQYFHTLQDFYSHSNWVEMNNVDINYDIGVRRLGGKIAQIEEATCVNCEVLTSYDSYYDGMSEWERIVDYEYNCEKNMISDLNEKKILTSGYFSGQILDGEPVSKPGNKCSHGGAFDKTRKIEPYGGINKDGSVKFFSPHYFLHEKAATLATKASKNFLKDIQSEIGIEKSFKNVVFLIDATGSMELDIGAAKLNALRIFTQRSLAISAYQNYVQLSGGSYENNADLIIPELSVNQQFYSVLILRSESFFGQIYIDSFVKNLTIDVKTTGSYSIDDLELENNSQNFLKSGNVYLNFNLSEKFSLNIYGVNDFLISYRFYEYVENSSHPGFRYFDQALSDSEVGVKKLAVTCQNRGVGRLKC</sequence>
<evidence type="ECO:0000313" key="3">
    <source>
        <dbReference type="Proteomes" id="UP000276133"/>
    </source>
</evidence>
<name>A0A3M7SEE0_BRAPC</name>
<gene>
    <name evidence="2" type="ORF">BpHYR1_046725</name>
</gene>
<reference evidence="2 3" key="1">
    <citation type="journal article" date="2018" name="Sci. Rep.">
        <title>Genomic signatures of local adaptation to the degree of environmental predictability in rotifers.</title>
        <authorList>
            <person name="Franch-Gras L."/>
            <person name="Hahn C."/>
            <person name="Garcia-Roger E.M."/>
            <person name="Carmona M.J."/>
            <person name="Serra M."/>
            <person name="Gomez A."/>
        </authorList>
    </citation>
    <scope>NUCLEOTIDE SEQUENCE [LARGE SCALE GENOMIC DNA]</scope>
    <source>
        <strain evidence="2">HYR1</strain>
    </source>
</reference>
<protein>
    <submittedName>
        <fullName evidence="2">von Willebrand factor A domain-containing 7-like</fullName>
    </submittedName>
</protein>
<comment type="caution">
    <text evidence="2">The sequence shown here is derived from an EMBL/GenBank/DDBJ whole genome shotgun (WGS) entry which is preliminary data.</text>
</comment>
<evidence type="ECO:0000259" key="1">
    <source>
        <dbReference type="Pfam" id="PF25107"/>
    </source>
</evidence>
<dbReference type="STRING" id="10195.A0A3M7SEE0"/>
<organism evidence="2 3">
    <name type="scientific">Brachionus plicatilis</name>
    <name type="common">Marine rotifer</name>
    <name type="synonym">Brachionus muelleri</name>
    <dbReference type="NCBI Taxonomy" id="10195"/>
    <lineage>
        <taxon>Eukaryota</taxon>
        <taxon>Metazoa</taxon>
        <taxon>Spiralia</taxon>
        <taxon>Gnathifera</taxon>
        <taxon>Rotifera</taxon>
        <taxon>Eurotatoria</taxon>
        <taxon>Monogononta</taxon>
        <taxon>Pseudotrocha</taxon>
        <taxon>Ploima</taxon>
        <taxon>Brachionidae</taxon>
        <taxon>Brachionus</taxon>
    </lineage>
</organism>
<dbReference type="Pfam" id="PF25107">
    <property type="entry name" value="VWA7_N"/>
    <property type="match status" value="2"/>
</dbReference>
<evidence type="ECO:0000313" key="2">
    <source>
        <dbReference type="EMBL" id="RNA34007.1"/>
    </source>
</evidence>
<feature type="domain" description="VWA7 N-terminal" evidence="1">
    <location>
        <begin position="204"/>
        <end position="301"/>
    </location>
</feature>
<dbReference type="PANTHER" id="PTHR14905">
    <property type="entry name" value="NG37"/>
    <property type="match status" value="1"/>
</dbReference>
<dbReference type="InterPro" id="IPR052577">
    <property type="entry name" value="VWA7"/>
</dbReference>